<keyword evidence="6" id="KW-1185">Reference proteome</keyword>
<comment type="caution">
    <text evidence="5">The sequence shown here is derived from an EMBL/GenBank/DDBJ whole genome shotgun (WGS) entry which is preliminary data.</text>
</comment>
<gene>
    <name evidence="5" type="ORF">KZ820_05550</name>
</gene>
<dbReference type="Pfam" id="PF19581">
    <property type="entry name" value="Glyoxalase_7"/>
    <property type="match status" value="1"/>
</dbReference>
<dbReference type="InterPro" id="IPR037523">
    <property type="entry name" value="VOC_core"/>
</dbReference>
<evidence type="ECO:0000256" key="3">
    <source>
        <dbReference type="ARBA" id="ARBA00023251"/>
    </source>
</evidence>
<dbReference type="Proteomes" id="UP000759103">
    <property type="component" value="Unassembled WGS sequence"/>
</dbReference>
<sequence length="128" mass="14050">MATLGTVTPVLRSFDAARTRAFYLDFLGFELVFEHRFEPGMPLYMGVTSGDCTLHLSEHYGDGAPGASVRIACDDVVAYAAALRARGFENARPGEPQRMPWGTLEVGVHDPSHNRLTFFTPVDGDDDE</sequence>
<dbReference type="InterPro" id="IPR000335">
    <property type="entry name" value="Bleomycin-R"/>
</dbReference>
<organism evidence="5 6">
    <name type="scientific">Sphingomonas citri</name>
    <dbReference type="NCBI Taxonomy" id="2862499"/>
    <lineage>
        <taxon>Bacteria</taxon>
        <taxon>Pseudomonadati</taxon>
        <taxon>Pseudomonadota</taxon>
        <taxon>Alphaproteobacteria</taxon>
        <taxon>Sphingomonadales</taxon>
        <taxon>Sphingomonadaceae</taxon>
        <taxon>Sphingomonas</taxon>
    </lineage>
</organism>
<dbReference type="SUPFAM" id="SSF54593">
    <property type="entry name" value="Glyoxalase/Bleomycin resistance protein/Dihydroxybiphenyl dioxygenase"/>
    <property type="match status" value="1"/>
</dbReference>
<dbReference type="RefSeq" id="WP_219747585.1">
    <property type="nucleotide sequence ID" value="NZ_JAHXZN010000001.1"/>
</dbReference>
<evidence type="ECO:0000313" key="6">
    <source>
        <dbReference type="Proteomes" id="UP000759103"/>
    </source>
</evidence>
<feature type="domain" description="VOC" evidence="4">
    <location>
        <begin position="3"/>
        <end position="121"/>
    </location>
</feature>
<evidence type="ECO:0000259" key="4">
    <source>
        <dbReference type="PROSITE" id="PS51819"/>
    </source>
</evidence>
<dbReference type="Gene3D" id="3.10.180.10">
    <property type="entry name" value="2,3-Dihydroxybiphenyl 1,2-Dioxygenase, domain 1"/>
    <property type="match status" value="1"/>
</dbReference>
<comment type="similarity">
    <text evidence="1">Belongs to the bleomycin resistance protein family.</text>
</comment>
<name>A0ABS7BL32_9SPHN</name>
<accession>A0ABS7BL32</accession>
<protein>
    <recommendedName>
        <fullName evidence="2">Bleomycin resistance protein</fullName>
    </recommendedName>
</protein>
<evidence type="ECO:0000313" key="5">
    <source>
        <dbReference type="EMBL" id="MBW6530195.1"/>
    </source>
</evidence>
<evidence type="ECO:0000256" key="2">
    <source>
        <dbReference type="ARBA" id="ARBA00021572"/>
    </source>
</evidence>
<dbReference type="EMBL" id="JAHXZN010000001">
    <property type="protein sequence ID" value="MBW6530195.1"/>
    <property type="molecule type" value="Genomic_DNA"/>
</dbReference>
<dbReference type="PROSITE" id="PS51819">
    <property type="entry name" value="VOC"/>
    <property type="match status" value="1"/>
</dbReference>
<proteinExistence type="inferred from homology"/>
<dbReference type="InterPro" id="IPR029068">
    <property type="entry name" value="Glyas_Bleomycin-R_OHBP_Dase"/>
</dbReference>
<keyword evidence="3" id="KW-0046">Antibiotic resistance</keyword>
<reference evidence="5 6" key="1">
    <citation type="submission" date="2021-07" db="EMBL/GenBank/DDBJ databases">
        <title>Sphingomonas sp.</title>
        <authorList>
            <person name="Feng G."/>
            <person name="Li J."/>
            <person name="Pan M."/>
        </authorList>
    </citation>
    <scope>NUCLEOTIDE SEQUENCE [LARGE SCALE GENOMIC DNA]</scope>
    <source>
        <strain evidence="5 6">RRHST34</strain>
    </source>
</reference>
<evidence type="ECO:0000256" key="1">
    <source>
        <dbReference type="ARBA" id="ARBA00011051"/>
    </source>
</evidence>